<reference evidence="1 2" key="1">
    <citation type="journal article" date="2022" name="DNA Res.">
        <title>Chromosomal-level genome assembly of the orchid tree Bauhinia variegata (Leguminosae; Cercidoideae) supports the allotetraploid origin hypothesis of Bauhinia.</title>
        <authorList>
            <person name="Zhong Y."/>
            <person name="Chen Y."/>
            <person name="Zheng D."/>
            <person name="Pang J."/>
            <person name="Liu Y."/>
            <person name="Luo S."/>
            <person name="Meng S."/>
            <person name="Qian L."/>
            <person name="Wei D."/>
            <person name="Dai S."/>
            <person name="Zhou R."/>
        </authorList>
    </citation>
    <scope>NUCLEOTIDE SEQUENCE [LARGE SCALE GENOMIC DNA]</scope>
    <source>
        <strain evidence="1">BV-YZ2020</strain>
    </source>
</reference>
<name>A0ACB9NKG9_BAUVA</name>
<keyword evidence="2" id="KW-1185">Reference proteome</keyword>
<proteinExistence type="predicted"/>
<organism evidence="1 2">
    <name type="scientific">Bauhinia variegata</name>
    <name type="common">Purple orchid tree</name>
    <name type="synonym">Phanera variegata</name>
    <dbReference type="NCBI Taxonomy" id="167791"/>
    <lineage>
        <taxon>Eukaryota</taxon>
        <taxon>Viridiplantae</taxon>
        <taxon>Streptophyta</taxon>
        <taxon>Embryophyta</taxon>
        <taxon>Tracheophyta</taxon>
        <taxon>Spermatophyta</taxon>
        <taxon>Magnoliopsida</taxon>
        <taxon>eudicotyledons</taxon>
        <taxon>Gunneridae</taxon>
        <taxon>Pentapetalae</taxon>
        <taxon>rosids</taxon>
        <taxon>fabids</taxon>
        <taxon>Fabales</taxon>
        <taxon>Fabaceae</taxon>
        <taxon>Cercidoideae</taxon>
        <taxon>Cercideae</taxon>
        <taxon>Bauhiniinae</taxon>
        <taxon>Bauhinia</taxon>
    </lineage>
</organism>
<evidence type="ECO:0000313" key="1">
    <source>
        <dbReference type="EMBL" id="KAI4336914.1"/>
    </source>
</evidence>
<comment type="caution">
    <text evidence="1">The sequence shown here is derived from an EMBL/GenBank/DDBJ whole genome shotgun (WGS) entry which is preliminary data.</text>
</comment>
<sequence>MIAVNQFRLLLNLFLLYFLTWSSSVIAQQNYSGNSVLDCNSNDEKGPSTAFLYTCNGVNKSCLAFLIFKSQPSYNTVAKISNLTSSDPYEIARINNATMLTVFPTDKEVIVPVNCACATKSYYQAESKYMLRNYDTYFIIANNTYQGLSTCNSLMRENPYGELDLQKYLGRELRVPLRCACPTQHQAVNGTRYLLTYPVNWGDSVSNLAERFKVSPSILIDANGLSTQDPVLFPFTTLLIPLSSRPQSSWTIIHNHQAPILPSVPSTKMGKSKRKLYITVAIIGGFVLVLCVILSAMFLFRNRSAKLFKPDTKGKTKWASSADIREEIATIEHVSKLYSFQEIMEATENFSSKNRVEGSVYRGVFSKGIFTIKKMSTDASNQVNILKKINHFNLIKLQGYCINNGSFYLVFEYMENGSLREWLSKKRSIEHQSWAKRIQIALDIANGLQYLHNFTDPCYVHKDVNTSNILLNSRLRAKIANFSLAKETERDIISGTPTSHLVGTRGYMASEYLEVGMVTPSIDVYAFGVVLLELVTGKDPIIVQDGREVMLSAAIVSLMGKENAETNLSLFIDPSLTGNRGKTFALELAKLSLACLQQDPQRRPNMTEVVSSLLKMHANMHKTIPPTINESTPLER</sequence>
<evidence type="ECO:0000313" key="2">
    <source>
        <dbReference type="Proteomes" id="UP000828941"/>
    </source>
</evidence>
<gene>
    <name evidence="1" type="ORF">L6164_015387</name>
</gene>
<dbReference type="Proteomes" id="UP000828941">
    <property type="component" value="Chromosome 6"/>
</dbReference>
<dbReference type="EMBL" id="CM039431">
    <property type="protein sequence ID" value="KAI4336914.1"/>
    <property type="molecule type" value="Genomic_DNA"/>
</dbReference>
<accession>A0ACB9NKG9</accession>
<protein>
    <submittedName>
        <fullName evidence="1">Uncharacterized protein</fullName>
    </submittedName>
</protein>